<keyword evidence="4 9" id="KW-0349">Heme</keyword>
<dbReference type="SMART" id="SM01235">
    <property type="entry name" value="Haem_bd"/>
    <property type="match status" value="1"/>
</dbReference>
<evidence type="ECO:0000256" key="8">
    <source>
        <dbReference type="ARBA" id="ARBA00023004"/>
    </source>
</evidence>
<dbReference type="Pfam" id="PF14376">
    <property type="entry name" value="Haem_bd"/>
    <property type="match status" value="1"/>
</dbReference>
<evidence type="ECO:0000313" key="13">
    <source>
        <dbReference type="Proteomes" id="UP000270272"/>
    </source>
</evidence>
<feature type="transmembrane region" description="Helical" evidence="10">
    <location>
        <begin position="7"/>
        <end position="28"/>
    </location>
</feature>
<keyword evidence="7 12" id="KW-0560">Oxidoreductase</keyword>
<dbReference type="PANTHER" id="PTHR30600">
    <property type="entry name" value="CYTOCHROME C PEROXIDASE-RELATED"/>
    <property type="match status" value="1"/>
</dbReference>
<evidence type="ECO:0000256" key="3">
    <source>
        <dbReference type="ARBA" id="ARBA00022559"/>
    </source>
</evidence>
<accession>A0A447UMD5</accession>
<dbReference type="PROSITE" id="PS51007">
    <property type="entry name" value="CYTC"/>
    <property type="match status" value="2"/>
</dbReference>
<sequence>MKIITRLTAIAIAGIAICYLGLSGYVWYHDNQRSKEADVQASTLEDNNKILGFLREKGCDYCHTPSAELPFYSSFPVAKQLMNYDIQLGYKSFNLEAVRAALVADKPVTQSDLNKIEWVMQYETMPPTRYTALHWAGKVSDTEREEILGWIAKQRERYYASADTAAAHRNEPVQPVPEKLPVDDQKVALGFTLYHDARLSGDSTISCAHCHALNAGGVDGRKTSIGVGGAVGPINAPTVFNSIFNVEQFWDGRAPTLQAQAGGPPLNPIEMASKSWDEIIGKLDKDPVLKQQFTAIYPQGFSGEAITDAIAEFEKTLITPNSPFDKWLRGDENALTAQQKHGYELFKENKCATCHGGIILGGRSFEPLGLKKDFNFGEITAADIGRMNVTNEVRDKLRQKVPGLRNVALTAPYFHRGDVPTLDGAVKLMLRYQVGKEIPQKDIDDIVAFPGKPERGVYAVYARKIKECRMTAEVPIGPTENRTRRPDKHSAIGHGAVNAYPADRIVTPSGAYRRLTHCYELFRRRWVNRHGVVEVFLGGAHFQCDREALQHFIHPEADAVNTDNLLVFADAYQLHAAGLTVRRHRSVHGCER</sequence>
<dbReference type="GO" id="GO:0030313">
    <property type="term" value="C:cell envelope"/>
    <property type="evidence" value="ECO:0007669"/>
    <property type="project" value="UniProtKB-SubCell"/>
</dbReference>
<evidence type="ECO:0000256" key="9">
    <source>
        <dbReference type="PROSITE-ProRule" id="PRU00433"/>
    </source>
</evidence>
<dbReference type="FunFam" id="1.10.760.10:FF:000007">
    <property type="entry name" value="Cytochrome c peroxidase"/>
    <property type="match status" value="1"/>
</dbReference>
<dbReference type="SUPFAM" id="SSF46626">
    <property type="entry name" value="Cytochrome c"/>
    <property type="match status" value="2"/>
</dbReference>
<dbReference type="Proteomes" id="UP000270272">
    <property type="component" value="Chromosome"/>
</dbReference>
<dbReference type="PANTHER" id="PTHR30600:SF7">
    <property type="entry name" value="CYTOCHROME C PEROXIDASE-RELATED"/>
    <property type="match status" value="1"/>
</dbReference>
<dbReference type="EC" id="1.11.1.5" evidence="12"/>
<evidence type="ECO:0000259" key="11">
    <source>
        <dbReference type="PROSITE" id="PS51007"/>
    </source>
</evidence>
<keyword evidence="8 9" id="KW-0408">Iron</keyword>
<dbReference type="InterPro" id="IPR004852">
    <property type="entry name" value="Di-haem_cyt_c_peroxidsae"/>
</dbReference>
<dbReference type="Pfam" id="PF03150">
    <property type="entry name" value="CCP_MauG"/>
    <property type="match status" value="1"/>
</dbReference>
<keyword evidence="5 9" id="KW-0479">Metal-binding</keyword>
<keyword evidence="10" id="KW-1133">Transmembrane helix</keyword>
<evidence type="ECO:0000256" key="6">
    <source>
        <dbReference type="ARBA" id="ARBA00022982"/>
    </source>
</evidence>
<evidence type="ECO:0000256" key="5">
    <source>
        <dbReference type="ARBA" id="ARBA00022723"/>
    </source>
</evidence>
<evidence type="ECO:0000256" key="10">
    <source>
        <dbReference type="SAM" id="Phobius"/>
    </source>
</evidence>
<keyword evidence="3 12" id="KW-0575">Peroxidase</keyword>
<dbReference type="GO" id="GO:0009055">
    <property type="term" value="F:electron transfer activity"/>
    <property type="evidence" value="ECO:0007669"/>
    <property type="project" value="InterPro"/>
</dbReference>
<name>A0A447UMD5_CITKO</name>
<feature type="domain" description="Cytochrome c" evidence="11">
    <location>
        <begin position="185"/>
        <end position="317"/>
    </location>
</feature>
<evidence type="ECO:0000256" key="4">
    <source>
        <dbReference type="ARBA" id="ARBA00022617"/>
    </source>
</evidence>
<dbReference type="EMBL" id="LR134204">
    <property type="protein sequence ID" value="VEB90860.1"/>
    <property type="molecule type" value="Genomic_DNA"/>
</dbReference>
<keyword evidence="6" id="KW-0249">Electron transport</keyword>
<proteinExistence type="predicted"/>
<reference evidence="12 13" key="1">
    <citation type="submission" date="2018-12" db="EMBL/GenBank/DDBJ databases">
        <authorList>
            <consortium name="Pathogen Informatics"/>
        </authorList>
    </citation>
    <scope>NUCLEOTIDE SEQUENCE [LARGE SCALE GENOMIC DNA]</scope>
    <source>
        <strain evidence="12 13">NCTC11075</strain>
    </source>
</reference>
<dbReference type="InterPro" id="IPR051395">
    <property type="entry name" value="Cytochrome_c_Peroxidase/MauG"/>
</dbReference>
<keyword evidence="2" id="KW-0813">Transport</keyword>
<dbReference type="AlphaFoldDB" id="A0A447UMD5"/>
<evidence type="ECO:0000256" key="7">
    <source>
        <dbReference type="ARBA" id="ARBA00023002"/>
    </source>
</evidence>
<dbReference type="Gene3D" id="1.10.760.10">
    <property type="entry name" value="Cytochrome c-like domain"/>
    <property type="match status" value="2"/>
</dbReference>
<gene>
    <name evidence="12" type="primary">ccp</name>
    <name evidence="12" type="ORF">NCTC11075_02673</name>
</gene>
<evidence type="ECO:0000256" key="1">
    <source>
        <dbReference type="ARBA" id="ARBA00004196"/>
    </source>
</evidence>
<dbReference type="InterPro" id="IPR025992">
    <property type="entry name" value="Haem-bd"/>
</dbReference>
<organism evidence="12 13">
    <name type="scientific">Citrobacter koseri</name>
    <name type="common">Citrobacter diversus</name>
    <dbReference type="NCBI Taxonomy" id="545"/>
    <lineage>
        <taxon>Bacteria</taxon>
        <taxon>Pseudomonadati</taxon>
        <taxon>Pseudomonadota</taxon>
        <taxon>Gammaproteobacteria</taxon>
        <taxon>Enterobacterales</taxon>
        <taxon>Enterobacteriaceae</taxon>
        <taxon>Citrobacter</taxon>
    </lineage>
</organism>
<dbReference type="InterPro" id="IPR036909">
    <property type="entry name" value="Cyt_c-like_dom_sf"/>
</dbReference>
<evidence type="ECO:0000313" key="12">
    <source>
        <dbReference type="EMBL" id="VEB90860.1"/>
    </source>
</evidence>
<comment type="subcellular location">
    <subcellularLocation>
        <location evidence="1">Cell envelope</location>
    </subcellularLocation>
</comment>
<dbReference type="FunFam" id="1.10.760.10:FF:000004">
    <property type="entry name" value="Cytochrome c peroxidase"/>
    <property type="match status" value="1"/>
</dbReference>
<dbReference type="GO" id="GO:0020037">
    <property type="term" value="F:heme binding"/>
    <property type="evidence" value="ECO:0007669"/>
    <property type="project" value="InterPro"/>
</dbReference>
<feature type="domain" description="Cytochrome c" evidence="11">
    <location>
        <begin position="337"/>
        <end position="454"/>
    </location>
</feature>
<keyword evidence="10" id="KW-0472">Membrane</keyword>
<keyword evidence="10" id="KW-0812">Transmembrane</keyword>
<dbReference type="InterPro" id="IPR009056">
    <property type="entry name" value="Cyt_c-like_dom"/>
</dbReference>
<dbReference type="GO" id="GO:0046872">
    <property type="term" value="F:metal ion binding"/>
    <property type="evidence" value="ECO:0007669"/>
    <property type="project" value="UniProtKB-KW"/>
</dbReference>
<dbReference type="GO" id="GO:0004130">
    <property type="term" value="F:cytochrome-c peroxidase activity"/>
    <property type="evidence" value="ECO:0007669"/>
    <property type="project" value="UniProtKB-EC"/>
</dbReference>
<protein>
    <submittedName>
        <fullName evidence="12">Cytochrome C peroxidase</fullName>
        <ecNumber evidence="12">1.11.1.5</ecNumber>
    </submittedName>
</protein>
<evidence type="ECO:0000256" key="2">
    <source>
        <dbReference type="ARBA" id="ARBA00022448"/>
    </source>
</evidence>